<evidence type="ECO:0000313" key="2">
    <source>
        <dbReference type="Proteomes" id="UP000017836"/>
    </source>
</evidence>
<sequence>MAASQNMPNFQSSVRLEYVKLGYQYLVKHLLTFLSVPVMAAAAVKLLRMGPEEILRQCDSLHFGLVQICVRQSSSFSCPVSTLSPSHTPFTWLITYVISHLAVADFHCVQS</sequence>
<dbReference type="Proteomes" id="UP000017836">
    <property type="component" value="Unassembled WGS sequence"/>
</dbReference>
<dbReference type="STRING" id="13333.W1NWQ2"/>
<organism evidence="1 2">
    <name type="scientific">Amborella trichopoda</name>
    <dbReference type="NCBI Taxonomy" id="13333"/>
    <lineage>
        <taxon>Eukaryota</taxon>
        <taxon>Viridiplantae</taxon>
        <taxon>Streptophyta</taxon>
        <taxon>Embryophyta</taxon>
        <taxon>Tracheophyta</taxon>
        <taxon>Spermatophyta</taxon>
        <taxon>Magnoliopsida</taxon>
        <taxon>Amborellales</taxon>
        <taxon>Amborellaceae</taxon>
        <taxon>Amborella</taxon>
    </lineage>
</organism>
<dbReference type="HOGENOM" id="CLU_2161830_0_0_1"/>
<keyword evidence="2" id="KW-1185">Reference proteome</keyword>
<dbReference type="Gramene" id="ERN00073">
    <property type="protein sequence ID" value="ERN00073"/>
    <property type="gene ID" value="AMTR_s00105p00128000"/>
</dbReference>
<protein>
    <submittedName>
        <fullName evidence="1">Uncharacterized protein</fullName>
    </submittedName>
</protein>
<reference evidence="2" key="1">
    <citation type="journal article" date="2013" name="Science">
        <title>The Amborella genome and the evolution of flowering plants.</title>
        <authorList>
            <consortium name="Amborella Genome Project"/>
        </authorList>
    </citation>
    <scope>NUCLEOTIDE SEQUENCE [LARGE SCALE GENOMIC DNA]</scope>
</reference>
<accession>W1NWQ2</accession>
<gene>
    <name evidence="1" type="ORF">AMTR_s00105p00128000</name>
</gene>
<name>W1NWQ2_AMBTC</name>
<dbReference type="EMBL" id="KI394961">
    <property type="protein sequence ID" value="ERN00073.1"/>
    <property type="molecule type" value="Genomic_DNA"/>
</dbReference>
<proteinExistence type="predicted"/>
<evidence type="ECO:0000313" key="1">
    <source>
        <dbReference type="EMBL" id="ERN00073.1"/>
    </source>
</evidence>
<dbReference type="AlphaFoldDB" id="W1NWQ2"/>